<evidence type="ECO:0000313" key="1">
    <source>
        <dbReference type="EMBL" id="KAG9448048.1"/>
    </source>
</evidence>
<dbReference type="AlphaFoldDB" id="A0AAV7EH03"/>
<dbReference type="EMBL" id="JAINDJ010000005">
    <property type="protein sequence ID" value="KAG9448048.1"/>
    <property type="molecule type" value="Genomic_DNA"/>
</dbReference>
<gene>
    <name evidence="1" type="ORF">H6P81_014176</name>
</gene>
<name>A0AAV7EH03_ARIFI</name>
<comment type="caution">
    <text evidence="1">The sequence shown here is derived from an EMBL/GenBank/DDBJ whole genome shotgun (WGS) entry which is preliminary data.</text>
</comment>
<evidence type="ECO:0000313" key="2">
    <source>
        <dbReference type="Proteomes" id="UP000825729"/>
    </source>
</evidence>
<dbReference type="Proteomes" id="UP000825729">
    <property type="component" value="Unassembled WGS sequence"/>
</dbReference>
<keyword evidence="2" id="KW-1185">Reference proteome</keyword>
<protein>
    <submittedName>
        <fullName evidence="1">Uncharacterized protein</fullName>
    </submittedName>
</protein>
<proteinExistence type="predicted"/>
<accession>A0AAV7EH03</accession>
<organism evidence="1 2">
    <name type="scientific">Aristolochia fimbriata</name>
    <name type="common">White veined hardy Dutchman's pipe vine</name>
    <dbReference type="NCBI Taxonomy" id="158543"/>
    <lineage>
        <taxon>Eukaryota</taxon>
        <taxon>Viridiplantae</taxon>
        <taxon>Streptophyta</taxon>
        <taxon>Embryophyta</taxon>
        <taxon>Tracheophyta</taxon>
        <taxon>Spermatophyta</taxon>
        <taxon>Magnoliopsida</taxon>
        <taxon>Magnoliidae</taxon>
        <taxon>Piperales</taxon>
        <taxon>Aristolochiaceae</taxon>
        <taxon>Aristolochia</taxon>
    </lineage>
</organism>
<reference evidence="1 2" key="1">
    <citation type="submission" date="2021-07" db="EMBL/GenBank/DDBJ databases">
        <title>The Aristolochia fimbriata genome: insights into angiosperm evolution, floral development and chemical biosynthesis.</title>
        <authorList>
            <person name="Jiao Y."/>
        </authorList>
    </citation>
    <scope>NUCLEOTIDE SEQUENCE [LARGE SCALE GENOMIC DNA]</scope>
    <source>
        <strain evidence="1">IBCAS-2021</strain>
        <tissue evidence="1">Leaf</tissue>
    </source>
</reference>
<sequence>MKEMRKRIARLTSLFSRVNTLQPSAKECRNAFTESANASLANFNLKISETVPNIPRAVTHQEKSLHHPAKFRHPAASIDNTTGICKSKPRQTAPKRFNFRDSHLVITRTRTKIAHEQRRQTSRSLEQFKDQNTELELLQRSPGVAIKRPYLSGTNVRFRVQTEQNWK</sequence>